<dbReference type="AlphaFoldDB" id="A0A6A5SP18"/>
<accession>A0A6A5SP18</accession>
<sequence length="91" mass="10961">MTMRMNFLFSLYPLTLFVPTRQPAVQRRQYHLVPPHNLQVLISSTNSQGVRIRFLLRNRLTRIHIYPLQRPQALFMVISLLRKERVEFKLD</sequence>
<feature type="chain" id="PRO_5025341180" description="Secreted protein" evidence="1">
    <location>
        <begin position="18"/>
        <end position="91"/>
    </location>
</feature>
<feature type="signal peptide" evidence="1">
    <location>
        <begin position="1"/>
        <end position="17"/>
    </location>
</feature>
<evidence type="ECO:0008006" key="4">
    <source>
        <dbReference type="Google" id="ProtNLM"/>
    </source>
</evidence>
<evidence type="ECO:0000313" key="2">
    <source>
        <dbReference type="EMBL" id="KAF1942351.1"/>
    </source>
</evidence>
<keyword evidence="1" id="KW-0732">Signal</keyword>
<evidence type="ECO:0000256" key="1">
    <source>
        <dbReference type="SAM" id="SignalP"/>
    </source>
</evidence>
<keyword evidence="3" id="KW-1185">Reference proteome</keyword>
<dbReference type="EMBL" id="ML976036">
    <property type="protein sequence ID" value="KAF1942351.1"/>
    <property type="molecule type" value="Genomic_DNA"/>
</dbReference>
<gene>
    <name evidence="2" type="ORF">EJ02DRAFT_176379</name>
</gene>
<name>A0A6A5SP18_9PLEO</name>
<reference evidence="2" key="1">
    <citation type="journal article" date="2020" name="Stud. Mycol.">
        <title>101 Dothideomycetes genomes: a test case for predicting lifestyles and emergence of pathogens.</title>
        <authorList>
            <person name="Haridas S."/>
            <person name="Albert R."/>
            <person name="Binder M."/>
            <person name="Bloem J."/>
            <person name="Labutti K."/>
            <person name="Salamov A."/>
            <person name="Andreopoulos B."/>
            <person name="Baker S."/>
            <person name="Barry K."/>
            <person name="Bills G."/>
            <person name="Bluhm B."/>
            <person name="Cannon C."/>
            <person name="Castanera R."/>
            <person name="Culley D."/>
            <person name="Daum C."/>
            <person name="Ezra D."/>
            <person name="Gonzalez J."/>
            <person name="Henrissat B."/>
            <person name="Kuo A."/>
            <person name="Liang C."/>
            <person name="Lipzen A."/>
            <person name="Lutzoni F."/>
            <person name="Magnuson J."/>
            <person name="Mondo S."/>
            <person name="Nolan M."/>
            <person name="Ohm R."/>
            <person name="Pangilinan J."/>
            <person name="Park H.-J."/>
            <person name="Ramirez L."/>
            <person name="Alfaro M."/>
            <person name="Sun H."/>
            <person name="Tritt A."/>
            <person name="Yoshinaga Y."/>
            <person name="Zwiers L.-H."/>
            <person name="Turgeon B."/>
            <person name="Goodwin S."/>
            <person name="Spatafora J."/>
            <person name="Crous P."/>
            <person name="Grigoriev I."/>
        </authorList>
    </citation>
    <scope>NUCLEOTIDE SEQUENCE</scope>
    <source>
        <strain evidence="2">CBS 161.51</strain>
    </source>
</reference>
<dbReference type="Proteomes" id="UP000800038">
    <property type="component" value="Unassembled WGS sequence"/>
</dbReference>
<organism evidence="2 3">
    <name type="scientific">Clathrospora elynae</name>
    <dbReference type="NCBI Taxonomy" id="706981"/>
    <lineage>
        <taxon>Eukaryota</taxon>
        <taxon>Fungi</taxon>
        <taxon>Dikarya</taxon>
        <taxon>Ascomycota</taxon>
        <taxon>Pezizomycotina</taxon>
        <taxon>Dothideomycetes</taxon>
        <taxon>Pleosporomycetidae</taxon>
        <taxon>Pleosporales</taxon>
        <taxon>Diademaceae</taxon>
        <taxon>Clathrospora</taxon>
    </lineage>
</organism>
<proteinExistence type="predicted"/>
<protein>
    <recommendedName>
        <fullName evidence="4">Secreted protein</fullName>
    </recommendedName>
</protein>
<evidence type="ECO:0000313" key="3">
    <source>
        <dbReference type="Proteomes" id="UP000800038"/>
    </source>
</evidence>